<comment type="cofactor">
    <cofactor evidence="3">
        <name>Mg(2+)</name>
        <dbReference type="ChEBI" id="CHEBI:18420"/>
    </cofactor>
</comment>
<dbReference type="InterPro" id="IPR020550">
    <property type="entry name" value="Inositol_monophosphatase_CS"/>
</dbReference>
<dbReference type="RefSeq" id="WP_032518334.1">
    <property type="nucleotide sequence ID" value="NZ_JNAR01000002.1"/>
</dbReference>
<dbReference type="AlphaFoldDB" id="A0A0A2B9P1"/>
<comment type="caution">
    <text evidence="4">The sequence shown here is derived from an EMBL/GenBank/DDBJ whole genome shotgun (WGS) entry which is preliminary data.</text>
</comment>
<proteinExistence type="predicted"/>
<dbReference type="EC" id="3.1.3.25" evidence="2"/>
<dbReference type="PRINTS" id="PR00377">
    <property type="entry name" value="IMPHPHTASES"/>
</dbReference>
<feature type="binding site" evidence="3">
    <location>
        <position position="106"/>
    </location>
    <ligand>
        <name>Mg(2+)</name>
        <dbReference type="ChEBI" id="CHEBI:18420"/>
        <label>1</label>
        <note>catalytic</note>
    </ligand>
</feature>
<feature type="binding site" evidence="3">
    <location>
        <position position="107"/>
    </location>
    <ligand>
        <name>Mg(2+)</name>
        <dbReference type="ChEBI" id="CHEBI:18420"/>
        <label>1</label>
        <note>catalytic</note>
    </ligand>
</feature>
<dbReference type="EMBL" id="JNAR01000002">
    <property type="protein sequence ID" value="KGG10551.1"/>
    <property type="molecule type" value="Genomic_DNA"/>
</dbReference>
<dbReference type="GO" id="GO:0046854">
    <property type="term" value="P:phosphatidylinositol phosphate biosynthetic process"/>
    <property type="evidence" value="ECO:0007669"/>
    <property type="project" value="InterPro"/>
</dbReference>
<keyword evidence="4" id="KW-0378">Hydrolase</keyword>
<dbReference type="PROSITE" id="PS00630">
    <property type="entry name" value="IMP_2"/>
    <property type="match status" value="1"/>
</dbReference>
<dbReference type="Pfam" id="PF00459">
    <property type="entry name" value="Inositol_P"/>
    <property type="match status" value="1"/>
</dbReference>
<accession>A0A0A2B9P1</accession>
<protein>
    <recommendedName>
        <fullName evidence="2">inositol-phosphate phosphatase</fullName>
        <ecNumber evidence="2">3.1.3.25</ecNumber>
    </recommendedName>
</protein>
<dbReference type="PANTHER" id="PTHR43028">
    <property type="entry name" value="3'(2'),5'-BISPHOSPHATE NUCLEOTIDASE 1"/>
    <property type="match status" value="1"/>
</dbReference>
<name>A0A0A2B9P1_PROMR</name>
<dbReference type="GO" id="GO:0008441">
    <property type="term" value="F:3'(2'),5'-bisphosphate nucleotidase activity"/>
    <property type="evidence" value="ECO:0007669"/>
    <property type="project" value="TreeGrafter"/>
</dbReference>
<dbReference type="InterPro" id="IPR050725">
    <property type="entry name" value="CysQ/Inositol_MonoPase"/>
</dbReference>
<evidence type="ECO:0000256" key="2">
    <source>
        <dbReference type="ARBA" id="ARBA00013106"/>
    </source>
</evidence>
<reference evidence="5" key="1">
    <citation type="journal article" date="2014" name="Sci. Data">
        <title>Genomes of diverse isolates of the marine cyanobacterium Prochlorococcus.</title>
        <authorList>
            <person name="Biller S."/>
            <person name="Berube P."/>
            <person name="Thompson J."/>
            <person name="Kelly L."/>
            <person name="Roggensack S."/>
            <person name="Awad L."/>
            <person name="Roache-Johnson K."/>
            <person name="Ding H."/>
            <person name="Giovannoni S.J."/>
            <person name="Moore L.R."/>
            <person name="Chisholm S.W."/>
        </authorList>
    </citation>
    <scope>NUCLEOTIDE SEQUENCE [LARGE SCALE GENOMIC DNA]</scope>
</reference>
<dbReference type="CDD" id="cd01638">
    <property type="entry name" value="CysQ"/>
    <property type="match status" value="1"/>
</dbReference>
<dbReference type="SUPFAM" id="SSF56655">
    <property type="entry name" value="Carbohydrate phosphatase"/>
    <property type="match status" value="1"/>
</dbReference>
<feature type="binding site" evidence="3">
    <location>
        <position position="104"/>
    </location>
    <ligand>
        <name>Mg(2+)</name>
        <dbReference type="ChEBI" id="CHEBI:18420"/>
        <label>1</label>
        <note>catalytic</note>
    </ligand>
</feature>
<evidence type="ECO:0000256" key="1">
    <source>
        <dbReference type="ARBA" id="ARBA00001033"/>
    </source>
</evidence>
<dbReference type="Gene3D" id="3.30.540.10">
    <property type="entry name" value="Fructose-1,6-Bisphosphatase, subunit A, domain 1"/>
    <property type="match status" value="1"/>
</dbReference>
<comment type="catalytic activity">
    <reaction evidence="1">
        <text>a myo-inositol phosphate + H2O = myo-inositol + phosphate</text>
        <dbReference type="Rhea" id="RHEA:24056"/>
        <dbReference type="ChEBI" id="CHEBI:15377"/>
        <dbReference type="ChEBI" id="CHEBI:17268"/>
        <dbReference type="ChEBI" id="CHEBI:43474"/>
        <dbReference type="ChEBI" id="CHEBI:84139"/>
        <dbReference type="EC" id="3.1.3.25"/>
    </reaction>
</comment>
<sequence>MIKLPIGVDIINLIEDLRIISWEAAEILLFYSKKIKDINKKNNIIKNSNNDDPVTLADLEVNQLIIRRIKEKYKNISWEILSEENVKINSSSCNTYSEWLWVLDPLDGTKDFIQGTKDFAMHLALNYKQKPLIGVVLIPERGELWISDGTTLYCENKEGINKKINISKKRIIKDMSVVTSKNHRNEILKDLIYKANFKKINVMGSIGCKVASILRGDSDIYISLSLPGQSSPKDWDFAAPEAILKAAGGAITTINNKELVYNSKSFEHPGIIIASNNKNNHRNVCLQIKEIIEKYDICSI</sequence>
<dbReference type="Gene3D" id="3.40.190.80">
    <property type="match status" value="1"/>
</dbReference>
<gene>
    <name evidence="4" type="ORF">EV01_0179</name>
</gene>
<feature type="binding site" evidence="3">
    <location>
        <position position="83"/>
    </location>
    <ligand>
        <name>Mg(2+)</name>
        <dbReference type="ChEBI" id="CHEBI:18420"/>
        <label>1</label>
        <note>catalytic</note>
    </ligand>
</feature>
<evidence type="ECO:0000313" key="4">
    <source>
        <dbReference type="EMBL" id="KGG10551.1"/>
    </source>
</evidence>
<keyword evidence="3" id="KW-0460">Magnesium</keyword>
<evidence type="ECO:0000313" key="5">
    <source>
        <dbReference type="Proteomes" id="UP000030481"/>
    </source>
</evidence>
<dbReference type="GO" id="GO:0046872">
    <property type="term" value="F:metal ion binding"/>
    <property type="evidence" value="ECO:0007669"/>
    <property type="project" value="UniProtKB-KW"/>
</dbReference>
<dbReference type="GO" id="GO:0000103">
    <property type="term" value="P:sulfate assimilation"/>
    <property type="evidence" value="ECO:0007669"/>
    <property type="project" value="TreeGrafter"/>
</dbReference>
<feature type="binding site" evidence="3">
    <location>
        <position position="236"/>
    </location>
    <ligand>
        <name>Mg(2+)</name>
        <dbReference type="ChEBI" id="CHEBI:18420"/>
        <label>1</label>
        <note>catalytic</note>
    </ligand>
</feature>
<organism evidence="4 5">
    <name type="scientific">Prochlorococcus marinus str. MIT 9401</name>
    <dbReference type="NCBI Taxonomy" id="167551"/>
    <lineage>
        <taxon>Bacteria</taxon>
        <taxon>Bacillati</taxon>
        <taxon>Cyanobacteriota</taxon>
        <taxon>Cyanophyceae</taxon>
        <taxon>Synechococcales</taxon>
        <taxon>Prochlorococcaceae</taxon>
        <taxon>Prochlorococcus</taxon>
    </lineage>
</organism>
<evidence type="ECO:0000256" key="3">
    <source>
        <dbReference type="PIRSR" id="PIRSR600760-2"/>
    </source>
</evidence>
<dbReference type="InterPro" id="IPR000760">
    <property type="entry name" value="Inositol_monophosphatase-like"/>
</dbReference>
<dbReference type="PANTHER" id="PTHR43028:SF1">
    <property type="entry name" value="AMMONIUM TRANSPORT PROTEIN"/>
    <property type="match status" value="1"/>
</dbReference>
<dbReference type="GO" id="GO:0052834">
    <property type="term" value="F:inositol monophosphate phosphatase activity"/>
    <property type="evidence" value="ECO:0007669"/>
    <property type="project" value="UniProtKB-EC"/>
</dbReference>
<dbReference type="GO" id="GO:0050427">
    <property type="term" value="P:3'-phosphoadenosine 5'-phosphosulfate metabolic process"/>
    <property type="evidence" value="ECO:0007669"/>
    <property type="project" value="TreeGrafter"/>
</dbReference>
<keyword evidence="3" id="KW-0479">Metal-binding</keyword>
<dbReference type="Proteomes" id="UP000030481">
    <property type="component" value="Unassembled WGS sequence"/>
</dbReference>